<accession>A0ACC2WL28</accession>
<dbReference type="Proteomes" id="UP001241377">
    <property type="component" value="Unassembled WGS sequence"/>
</dbReference>
<gene>
    <name evidence="1" type="ORF">QFC19_000762</name>
</gene>
<dbReference type="EMBL" id="JASBWR010000005">
    <property type="protein sequence ID" value="KAJ9112342.1"/>
    <property type="molecule type" value="Genomic_DNA"/>
</dbReference>
<protein>
    <submittedName>
        <fullName evidence="1">Uncharacterized protein</fullName>
    </submittedName>
</protein>
<evidence type="ECO:0000313" key="2">
    <source>
        <dbReference type="Proteomes" id="UP001241377"/>
    </source>
</evidence>
<sequence>MPGRRIDQLLNPGESKSDLRIEKAQRRKANKQKKAKKKYAKGSVQDVVSAPEGSLSDEI</sequence>
<proteinExistence type="predicted"/>
<comment type="caution">
    <text evidence="1">The sequence shown here is derived from an EMBL/GenBank/DDBJ whole genome shotgun (WGS) entry which is preliminary data.</text>
</comment>
<reference evidence="1" key="1">
    <citation type="submission" date="2023-04" db="EMBL/GenBank/DDBJ databases">
        <title>Draft Genome sequencing of Naganishia species isolated from polar environments using Oxford Nanopore Technology.</title>
        <authorList>
            <person name="Leo P."/>
            <person name="Venkateswaran K."/>
        </authorList>
    </citation>
    <scope>NUCLEOTIDE SEQUENCE</scope>
    <source>
        <strain evidence="1">MNA-CCFEE 5261</strain>
    </source>
</reference>
<organism evidence="1 2">
    <name type="scientific">Naganishia cerealis</name>
    <dbReference type="NCBI Taxonomy" id="610337"/>
    <lineage>
        <taxon>Eukaryota</taxon>
        <taxon>Fungi</taxon>
        <taxon>Dikarya</taxon>
        <taxon>Basidiomycota</taxon>
        <taxon>Agaricomycotina</taxon>
        <taxon>Tremellomycetes</taxon>
        <taxon>Filobasidiales</taxon>
        <taxon>Filobasidiaceae</taxon>
        <taxon>Naganishia</taxon>
    </lineage>
</organism>
<evidence type="ECO:0000313" key="1">
    <source>
        <dbReference type="EMBL" id="KAJ9112342.1"/>
    </source>
</evidence>
<name>A0ACC2WL28_9TREE</name>
<keyword evidence="2" id="KW-1185">Reference proteome</keyword>